<accession>U4L392</accession>
<proteinExistence type="predicted"/>
<dbReference type="EMBL" id="HF935545">
    <property type="protein sequence ID" value="CCX10510.1"/>
    <property type="molecule type" value="Genomic_DNA"/>
</dbReference>
<reference evidence="1 2" key="1">
    <citation type="journal article" date="2013" name="PLoS Genet.">
        <title>The genome and development-dependent transcriptomes of Pyronema confluens: a window into fungal evolution.</title>
        <authorList>
            <person name="Traeger S."/>
            <person name="Altegoer F."/>
            <person name="Freitag M."/>
            <person name="Gabaldon T."/>
            <person name="Kempken F."/>
            <person name="Kumar A."/>
            <person name="Marcet-Houben M."/>
            <person name="Poggeler S."/>
            <person name="Stajich J.E."/>
            <person name="Nowrousian M."/>
        </authorList>
    </citation>
    <scope>NUCLEOTIDE SEQUENCE [LARGE SCALE GENOMIC DNA]</scope>
    <source>
        <strain evidence="2">CBS 100304</strain>
        <tissue evidence="1">Vegetative mycelium</tissue>
    </source>
</reference>
<gene>
    <name evidence="1" type="ORF">PCON_10104</name>
</gene>
<organism evidence="1 2">
    <name type="scientific">Pyronema omphalodes (strain CBS 100304)</name>
    <name type="common">Pyronema confluens</name>
    <dbReference type="NCBI Taxonomy" id="1076935"/>
    <lineage>
        <taxon>Eukaryota</taxon>
        <taxon>Fungi</taxon>
        <taxon>Dikarya</taxon>
        <taxon>Ascomycota</taxon>
        <taxon>Pezizomycotina</taxon>
        <taxon>Pezizomycetes</taxon>
        <taxon>Pezizales</taxon>
        <taxon>Pyronemataceae</taxon>
        <taxon>Pyronema</taxon>
    </lineage>
</organism>
<sequence>MSLELPFLKMMLKNLYHWTDRYPCSFNSAV</sequence>
<dbReference type="Proteomes" id="UP000018144">
    <property type="component" value="Unassembled WGS sequence"/>
</dbReference>
<evidence type="ECO:0000313" key="1">
    <source>
        <dbReference type="EMBL" id="CCX10510.1"/>
    </source>
</evidence>
<name>U4L392_PYROM</name>
<evidence type="ECO:0000313" key="2">
    <source>
        <dbReference type="Proteomes" id="UP000018144"/>
    </source>
</evidence>
<protein>
    <submittedName>
        <fullName evidence="1">Uncharacterized protein</fullName>
    </submittedName>
</protein>
<keyword evidence="2" id="KW-1185">Reference proteome</keyword>
<dbReference type="AlphaFoldDB" id="U4L392"/>